<evidence type="ECO:0000256" key="1">
    <source>
        <dbReference type="SAM" id="Phobius"/>
    </source>
</evidence>
<proteinExistence type="predicted"/>
<name>A0ABU1VFH7_9BURK</name>
<protein>
    <submittedName>
        <fullName evidence="2">Uncharacterized protein</fullName>
    </submittedName>
</protein>
<comment type="caution">
    <text evidence="2">The sequence shown here is derived from an EMBL/GenBank/DDBJ whole genome shotgun (WGS) entry which is preliminary data.</text>
</comment>
<evidence type="ECO:0000313" key="3">
    <source>
        <dbReference type="Proteomes" id="UP001265550"/>
    </source>
</evidence>
<accession>A0ABU1VFH7</accession>
<gene>
    <name evidence="2" type="ORF">J2X09_003973</name>
</gene>
<organism evidence="2 3">
    <name type="scientific">Hydrogenophaga laconesensis</name>
    <dbReference type="NCBI Taxonomy" id="1805971"/>
    <lineage>
        <taxon>Bacteria</taxon>
        <taxon>Pseudomonadati</taxon>
        <taxon>Pseudomonadota</taxon>
        <taxon>Betaproteobacteria</taxon>
        <taxon>Burkholderiales</taxon>
        <taxon>Comamonadaceae</taxon>
        <taxon>Hydrogenophaga</taxon>
    </lineage>
</organism>
<dbReference type="EMBL" id="JAVDWE010000013">
    <property type="protein sequence ID" value="MDR7096216.1"/>
    <property type="molecule type" value="Genomic_DNA"/>
</dbReference>
<keyword evidence="3" id="KW-1185">Reference proteome</keyword>
<reference evidence="2 3" key="1">
    <citation type="submission" date="2023-07" db="EMBL/GenBank/DDBJ databases">
        <title>Sorghum-associated microbial communities from plants grown in Nebraska, USA.</title>
        <authorList>
            <person name="Schachtman D."/>
        </authorList>
    </citation>
    <scope>NUCLEOTIDE SEQUENCE [LARGE SCALE GENOMIC DNA]</scope>
    <source>
        <strain evidence="2 3">BE240</strain>
    </source>
</reference>
<feature type="transmembrane region" description="Helical" evidence="1">
    <location>
        <begin position="28"/>
        <end position="47"/>
    </location>
</feature>
<feature type="transmembrane region" description="Helical" evidence="1">
    <location>
        <begin position="82"/>
        <end position="100"/>
    </location>
</feature>
<sequence>MIRGWINWFGEVNQRYGRFMHERAQVKTLDDLIFWLVAFGSFWLLVWNTDVLEPWTSELFTQWFGWEPSDLPSEGKMRWRRMWSTAICLTGMVSMTGLYLRNMYEAKKRRGK</sequence>
<dbReference type="Proteomes" id="UP001265550">
    <property type="component" value="Unassembled WGS sequence"/>
</dbReference>
<evidence type="ECO:0000313" key="2">
    <source>
        <dbReference type="EMBL" id="MDR7096216.1"/>
    </source>
</evidence>
<keyword evidence="1" id="KW-0472">Membrane</keyword>
<keyword evidence="1" id="KW-1133">Transmembrane helix</keyword>
<keyword evidence="1" id="KW-0812">Transmembrane</keyword>